<evidence type="ECO:0000313" key="2">
    <source>
        <dbReference type="EMBL" id="CZT23249.1"/>
    </source>
</evidence>
<feature type="compositionally biased region" description="Low complexity" evidence="1">
    <location>
        <begin position="41"/>
        <end position="51"/>
    </location>
</feature>
<evidence type="ECO:0000313" key="3">
    <source>
        <dbReference type="Proteomes" id="UP000225277"/>
    </source>
</evidence>
<gene>
    <name evidence="2" type="ORF">RCC_08960</name>
</gene>
<proteinExistence type="predicted"/>
<dbReference type="GeneID" id="35604039"/>
<dbReference type="RefSeq" id="XP_023629973.1">
    <property type="nucleotide sequence ID" value="XM_023774205.1"/>
</dbReference>
<dbReference type="AlphaFoldDB" id="A0A2D3VIZ1"/>
<protein>
    <submittedName>
        <fullName evidence="2">Uncharacterized protein</fullName>
    </submittedName>
</protein>
<accession>A0A2D3VIZ1</accession>
<dbReference type="Proteomes" id="UP000225277">
    <property type="component" value="Unassembled WGS sequence"/>
</dbReference>
<keyword evidence="3" id="KW-1185">Reference proteome</keyword>
<dbReference type="EMBL" id="FJUY01000016">
    <property type="protein sequence ID" value="CZT23249.1"/>
    <property type="molecule type" value="Genomic_DNA"/>
</dbReference>
<feature type="region of interest" description="Disordered" evidence="1">
    <location>
        <begin position="40"/>
        <end position="67"/>
    </location>
</feature>
<sequence>MQSGLSIGVLLSSPHLSAPKITDANRATTLAMTLKIRRLLTPDTSTSTPTTKLRNMRSSPPPLRSAS</sequence>
<evidence type="ECO:0000256" key="1">
    <source>
        <dbReference type="SAM" id="MobiDB-lite"/>
    </source>
</evidence>
<name>A0A2D3VIZ1_9PEZI</name>
<organism evidence="2 3">
    <name type="scientific">Ramularia collo-cygni</name>
    <dbReference type="NCBI Taxonomy" id="112498"/>
    <lineage>
        <taxon>Eukaryota</taxon>
        <taxon>Fungi</taxon>
        <taxon>Dikarya</taxon>
        <taxon>Ascomycota</taxon>
        <taxon>Pezizomycotina</taxon>
        <taxon>Dothideomycetes</taxon>
        <taxon>Dothideomycetidae</taxon>
        <taxon>Mycosphaerellales</taxon>
        <taxon>Mycosphaerellaceae</taxon>
        <taxon>Ramularia</taxon>
    </lineage>
</organism>
<reference evidence="2 3" key="1">
    <citation type="submission" date="2016-03" db="EMBL/GenBank/DDBJ databases">
        <authorList>
            <person name="Ploux O."/>
        </authorList>
    </citation>
    <scope>NUCLEOTIDE SEQUENCE [LARGE SCALE GENOMIC DNA]</scope>
    <source>
        <strain evidence="2 3">URUG2</strain>
    </source>
</reference>